<dbReference type="EMBL" id="JAATIQ010000379">
    <property type="protein sequence ID" value="KAF4358646.1"/>
    <property type="molecule type" value="Genomic_DNA"/>
</dbReference>
<evidence type="ECO:0008006" key="5">
    <source>
        <dbReference type="Google" id="ProtNLM"/>
    </source>
</evidence>
<comment type="caution">
    <text evidence="3">The sequence shown here is derived from an EMBL/GenBank/DDBJ whole genome shotgun (WGS) entry which is preliminary data.</text>
</comment>
<feature type="transmembrane region" description="Helical" evidence="2">
    <location>
        <begin position="36"/>
        <end position="54"/>
    </location>
</feature>
<dbReference type="Proteomes" id="UP000583929">
    <property type="component" value="Unassembled WGS sequence"/>
</dbReference>
<accession>A0A7J6EJX4</accession>
<gene>
    <name evidence="3" type="ORF">G4B88_007896</name>
</gene>
<reference evidence="3 4" key="1">
    <citation type="journal article" date="2020" name="bioRxiv">
        <title>Sequence and annotation of 42 cannabis genomes reveals extensive copy number variation in cannabinoid synthesis and pathogen resistance genes.</title>
        <authorList>
            <person name="Mckernan K.J."/>
            <person name="Helbert Y."/>
            <person name="Kane L.T."/>
            <person name="Ebling H."/>
            <person name="Zhang L."/>
            <person name="Liu B."/>
            <person name="Eaton Z."/>
            <person name="Mclaughlin S."/>
            <person name="Kingan S."/>
            <person name="Baybayan P."/>
            <person name="Concepcion G."/>
            <person name="Jordan M."/>
            <person name="Riva A."/>
            <person name="Barbazuk W."/>
            <person name="Harkins T."/>
        </authorList>
    </citation>
    <scope>NUCLEOTIDE SEQUENCE [LARGE SCALE GENOMIC DNA]</scope>
    <source>
        <strain evidence="4">cv. Jamaican Lion 4</strain>
        <tissue evidence="3">Leaf</tissue>
    </source>
</reference>
<evidence type="ECO:0000256" key="2">
    <source>
        <dbReference type="SAM" id="Phobius"/>
    </source>
</evidence>
<organism evidence="3 4">
    <name type="scientific">Cannabis sativa</name>
    <name type="common">Hemp</name>
    <name type="synonym">Marijuana</name>
    <dbReference type="NCBI Taxonomy" id="3483"/>
    <lineage>
        <taxon>Eukaryota</taxon>
        <taxon>Viridiplantae</taxon>
        <taxon>Streptophyta</taxon>
        <taxon>Embryophyta</taxon>
        <taxon>Tracheophyta</taxon>
        <taxon>Spermatophyta</taxon>
        <taxon>Magnoliopsida</taxon>
        <taxon>eudicotyledons</taxon>
        <taxon>Gunneridae</taxon>
        <taxon>Pentapetalae</taxon>
        <taxon>rosids</taxon>
        <taxon>fabids</taxon>
        <taxon>Rosales</taxon>
        <taxon>Cannabaceae</taxon>
        <taxon>Cannabis</taxon>
    </lineage>
</organism>
<feature type="compositionally biased region" description="Polar residues" evidence="1">
    <location>
        <begin position="203"/>
        <end position="214"/>
    </location>
</feature>
<evidence type="ECO:0000313" key="4">
    <source>
        <dbReference type="Proteomes" id="UP000583929"/>
    </source>
</evidence>
<name>A0A7J6EJX4_CANSA</name>
<dbReference type="AlphaFoldDB" id="A0A7J6EJX4"/>
<keyword evidence="2" id="KW-0812">Transmembrane</keyword>
<proteinExistence type="predicted"/>
<keyword evidence="4" id="KW-1185">Reference proteome</keyword>
<evidence type="ECO:0000313" key="3">
    <source>
        <dbReference type="EMBL" id="KAF4358646.1"/>
    </source>
</evidence>
<keyword evidence="2" id="KW-0472">Membrane</keyword>
<keyword evidence="2" id="KW-1133">Transmembrane helix</keyword>
<protein>
    <recommendedName>
        <fullName evidence="5">DUF4283 domain-containing protein</fullName>
    </recommendedName>
</protein>
<sequence>MSWSAIRGWKWKEIEGDLMQFNFANRDDAMNVFARRPWFVCGALLVIMLWPAWLTPKEVCFDKSPIWVHVESIPPFYWNLSNLKELASKASPVYELPQGNEDALGKDPTLRNQFKVQRAIQNSETAKIRECRMQLPSKRRIVTDSDEENGDAIGEEVITQMQLVYLPGIGELAPFGNNTKKVVVQDLIDVATDAANNKTKTIAQTSKKFENPNQSKKKFTPNASTSKDTLTPLGKTESEAREK</sequence>
<evidence type="ECO:0000256" key="1">
    <source>
        <dbReference type="SAM" id="MobiDB-lite"/>
    </source>
</evidence>
<feature type="region of interest" description="Disordered" evidence="1">
    <location>
        <begin position="203"/>
        <end position="243"/>
    </location>
</feature>